<organism evidence="1 2">
    <name type="scientific">Leishmania braziliensis</name>
    <dbReference type="NCBI Taxonomy" id="5660"/>
    <lineage>
        <taxon>Eukaryota</taxon>
        <taxon>Discoba</taxon>
        <taxon>Euglenozoa</taxon>
        <taxon>Kinetoplastea</taxon>
        <taxon>Metakinetoplastina</taxon>
        <taxon>Trypanosomatida</taxon>
        <taxon>Trypanosomatidae</taxon>
        <taxon>Leishmaniinae</taxon>
        <taxon>Leishmania</taxon>
        <taxon>Leishmania braziliensis species complex</taxon>
    </lineage>
</organism>
<proteinExistence type="predicted"/>
<evidence type="ECO:0000313" key="2">
    <source>
        <dbReference type="Proteomes" id="UP000007258"/>
    </source>
</evidence>
<dbReference type="Pfam" id="PF04749">
    <property type="entry name" value="PLAC8"/>
    <property type="match status" value="1"/>
</dbReference>
<accession>A4H388</accession>
<dbReference type="VEuPathDB" id="TriTrypDB:LbrM.01.0680"/>
<reference evidence="1 2" key="2">
    <citation type="journal article" date="2011" name="Genome Res.">
        <title>Chromosome and gene copy number variation allow major structural change between species and strains of Leishmania.</title>
        <authorList>
            <person name="Rogers M.B."/>
            <person name="Hilley J.D."/>
            <person name="Dickens N.J."/>
            <person name="Wilkes J."/>
            <person name="Bates P.A."/>
            <person name="Depledge D.P."/>
            <person name="Harris D."/>
            <person name="Her Y."/>
            <person name="Herzyk P."/>
            <person name="Imamura H."/>
            <person name="Otto T.D."/>
            <person name="Sanders M."/>
            <person name="Seeger K."/>
            <person name="Dujardin J.C."/>
            <person name="Berriman M."/>
            <person name="Smith D.F."/>
            <person name="Hertz-Fowler C."/>
            <person name="Mottram J.C."/>
        </authorList>
    </citation>
    <scope>NUCLEOTIDE SEQUENCE [LARGE SCALE GENOMIC DNA]</scope>
    <source>
        <strain evidence="1 2">MHOM/BR/75/M2904</strain>
    </source>
</reference>
<protein>
    <submittedName>
        <fullName evidence="1">Uncharacterized protein</fullName>
    </submittedName>
</protein>
<reference evidence="1 2" key="1">
    <citation type="journal article" date="2007" name="Nat. Genet.">
        <title>Comparative genomic analysis of three Leishmania species that cause diverse human disease.</title>
        <authorList>
            <person name="Peacock C.S."/>
            <person name="Seeger K."/>
            <person name="Harris D."/>
            <person name="Murphy L."/>
            <person name="Ruiz J.C."/>
            <person name="Quail M.A."/>
            <person name="Peters N."/>
            <person name="Adlem E."/>
            <person name="Tivey A."/>
            <person name="Aslett M."/>
            <person name="Kerhornou A."/>
            <person name="Ivens A."/>
            <person name="Fraser A."/>
            <person name="Rajandream M.A."/>
            <person name="Carver T."/>
            <person name="Norbertczak H."/>
            <person name="Chillingworth T."/>
            <person name="Hance Z."/>
            <person name="Jagels K."/>
            <person name="Moule S."/>
            <person name="Ormond D."/>
            <person name="Rutter S."/>
            <person name="Squares R."/>
            <person name="Whitehead S."/>
            <person name="Rabbinowitsch E."/>
            <person name="Arrowsmith C."/>
            <person name="White B."/>
            <person name="Thurston S."/>
            <person name="Bringaud F."/>
            <person name="Baldauf S.L."/>
            <person name="Faulconbridge A."/>
            <person name="Jeffares D."/>
            <person name="Depledge D.P."/>
            <person name="Oyola S.O."/>
            <person name="Hilley J.D."/>
            <person name="Brito L.O."/>
            <person name="Tosi L.R."/>
            <person name="Barrell B."/>
            <person name="Cruz A.K."/>
            <person name="Mottram J.C."/>
            <person name="Smith D.F."/>
            <person name="Berriman M."/>
        </authorList>
    </citation>
    <scope>NUCLEOTIDE SEQUENCE [LARGE SCALE GENOMIC DNA]</scope>
    <source>
        <strain evidence="1 2">MHOM/BR/75/M2904</strain>
    </source>
</reference>
<gene>
    <name evidence="1" type="ORF">LBRM_01_0680</name>
</gene>
<name>A4H388_LEIBR</name>
<dbReference type="AlphaFoldDB" id="A4H388"/>
<dbReference type="KEGG" id="lbz:LBRM_01_0680"/>
<dbReference type="InterPro" id="IPR006461">
    <property type="entry name" value="PLAC_motif_containing"/>
</dbReference>
<dbReference type="RefSeq" id="XP_001561508.1">
    <property type="nucleotide sequence ID" value="XM_001561458.1"/>
</dbReference>
<dbReference type="GeneID" id="5412341"/>
<sequence>MTRARAAALSATSIPDVLLVADVITAFKQNENGEEGELRHQPPRRDFRSGLFDCHESWAVCLDACLCTYCVASAHHNFLMNDTAGVYFPACCGLLCVDAGLSALSSCLPSSLYLHTYLMRSAIRQRYGLHSVDGRVDSDEHDSGSYRVCSTESLLDLLAVSLCLTCVIAQHQREIMHQGDWWGGGVGLIGVVSSPSLPLLLSFGRGKRAVDGGCTETRPSSSFAQSLTPSRTVAAFSFPLFFFFRAAACGGSSSPSRKNCNQRHILCSEDSAWMMNFRRPSTALGLLLLLPLPPPLHTHAHFLGRPSEPLLPSGRGREGRERALFFSFAQRHLPHPADGGTGRQRDAPGRVCVCVCVPGTSAQGGSACPSCLGAGGCVGVLLSPSPRCPLGAPTHPSDPLSTYCSRIEVGPIHPVPVHLSPPGETGMPEG</sequence>
<keyword evidence="2" id="KW-1185">Reference proteome</keyword>
<evidence type="ECO:0000313" key="1">
    <source>
        <dbReference type="EMBL" id="CAM36496.1"/>
    </source>
</evidence>
<dbReference type="Proteomes" id="UP000007258">
    <property type="component" value="Chromosome 1"/>
</dbReference>
<dbReference type="InParanoid" id="A4H388"/>
<dbReference type="EMBL" id="FR798975">
    <property type="protein sequence ID" value="CAM36496.1"/>
    <property type="molecule type" value="Genomic_DNA"/>
</dbReference>